<reference evidence="7" key="1">
    <citation type="journal article" date="2013" name="Proc. Natl. Acad. Sci. U.S.A.">
        <title>Genome structure and metabolic features in the red seaweed Chondrus crispus shed light on evolution of the Archaeplastida.</title>
        <authorList>
            <person name="Collen J."/>
            <person name="Porcel B."/>
            <person name="Carre W."/>
            <person name="Ball S.G."/>
            <person name="Chaparro C."/>
            <person name="Tonon T."/>
            <person name="Barbeyron T."/>
            <person name="Michel G."/>
            <person name="Noel B."/>
            <person name="Valentin K."/>
            <person name="Elias M."/>
            <person name="Artiguenave F."/>
            <person name="Arun A."/>
            <person name="Aury J.M."/>
            <person name="Barbosa-Neto J.F."/>
            <person name="Bothwell J.H."/>
            <person name="Bouget F.Y."/>
            <person name="Brillet L."/>
            <person name="Cabello-Hurtado F."/>
            <person name="Capella-Gutierrez S."/>
            <person name="Charrier B."/>
            <person name="Cladiere L."/>
            <person name="Cock J.M."/>
            <person name="Coelho S.M."/>
            <person name="Colleoni C."/>
            <person name="Czjzek M."/>
            <person name="Da Silva C."/>
            <person name="Delage L."/>
            <person name="Denoeud F."/>
            <person name="Deschamps P."/>
            <person name="Dittami S.M."/>
            <person name="Gabaldon T."/>
            <person name="Gachon C.M."/>
            <person name="Groisillier A."/>
            <person name="Herve C."/>
            <person name="Jabbari K."/>
            <person name="Katinka M."/>
            <person name="Kloareg B."/>
            <person name="Kowalczyk N."/>
            <person name="Labadie K."/>
            <person name="Leblanc C."/>
            <person name="Lopez P.J."/>
            <person name="McLachlan D.H."/>
            <person name="Meslet-Cladiere L."/>
            <person name="Moustafa A."/>
            <person name="Nehr Z."/>
            <person name="Nyvall Collen P."/>
            <person name="Panaud O."/>
            <person name="Partensky F."/>
            <person name="Poulain J."/>
            <person name="Rensing S.A."/>
            <person name="Rousvoal S."/>
            <person name="Samson G."/>
            <person name="Symeonidi A."/>
            <person name="Weissenbach J."/>
            <person name="Zambounis A."/>
            <person name="Wincker P."/>
            <person name="Boyen C."/>
        </authorList>
    </citation>
    <scope>NUCLEOTIDE SEQUENCE [LARGE SCALE GENOMIC DNA]</scope>
    <source>
        <strain evidence="7">cv. Stackhouse</strain>
    </source>
</reference>
<dbReference type="Pfam" id="PF03224">
    <property type="entry name" value="V-ATPase_H_N"/>
    <property type="match status" value="1"/>
</dbReference>
<keyword evidence="3" id="KW-0375">Hydrogen ion transport</keyword>
<dbReference type="Gramene" id="CDF39542">
    <property type="protein sequence ID" value="CDF39542"/>
    <property type="gene ID" value="CHC_T00006631001"/>
</dbReference>
<feature type="domain" description="ATPase V1 complex subunit H C-terminal" evidence="5">
    <location>
        <begin position="352"/>
        <end position="465"/>
    </location>
</feature>
<keyword evidence="7" id="KW-1185">Reference proteome</keyword>
<dbReference type="Gene3D" id="1.25.40.150">
    <property type="entry name" value="V-type ATPase, subunit H, C-terminal domain"/>
    <property type="match status" value="1"/>
</dbReference>
<dbReference type="RefSeq" id="XP_005709836.1">
    <property type="nucleotide sequence ID" value="XM_005709779.1"/>
</dbReference>
<dbReference type="GeneID" id="17317607"/>
<dbReference type="PANTHER" id="PTHR10698">
    <property type="entry name" value="V-TYPE PROTON ATPASE SUBUNIT H"/>
    <property type="match status" value="1"/>
</dbReference>
<evidence type="ECO:0000259" key="5">
    <source>
        <dbReference type="Pfam" id="PF11698"/>
    </source>
</evidence>
<dbReference type="GO" id="GO:0046961">
    <property type="term" value="F:proton-transporting ATPase activity, rotational mechanism"/>
    <property type="evidence" value="ECO:0007669"/>
    <property type="project" value="InterPro"/>
</dbReference>
<evidence type="ECO:0000313" key="7">
    <source>
        <dbReference type="Proteomes" id="UP000012073"/>
    </source>
</evidence>
<dbReference type="PANTHER" id="PTHR10698:SF0">
    <property type="entry name" value="V-TYPE PROTON ATPASE SUBUNIT H"/>
    <property type="match status" value="1"/>
</dbReference>
<comment type="similarity">
    <text evidence="1">Belongs to the V-ATPase H subunit family.</text>
</comment>
<dbReference type="InterPro" id="IPR011987">
    <property type="entry name" value="ATPase_V1-cplx_hsu_C"/>
</dbReference>
<dbReference type="STRING" id="2769.R7QM29"/>
<evidence type="ECO:0000256" key="2">
    <source>
        <dbReference type="ARBA" id="ARBA00022448"/>
    </source>
</evidence>
<dbReference type="Pfam" id="PF11698">
    <property type="entry name" value="V-ATPase_H_C"/>
    <property type="match status" value="1"/>
</dbReference>
<dbReference type="InterPro" id="IPR011989">
    <property type="entry name" value="ARM-like"/>
</dbReference>
<dbReference type="InterPro" id="IPR004908">
    <property type="entry name" value="ATPase_V1-cplx_hsu"/>
</dbReference>
<keyword evidence="2" id="KW-0813">Transport</keyword>
<name>R7QM29_CHOCR</name>
<dbReference type="InterPro" id="IPR038497">
    <property type="entry name" value="ATPase_V1-cplx_hsu_C_sf"/>
</dbReference>
<keyword evidence="4" id="KW-0406">Ion transport</keyword>
<dbReference type="GO" id="GO:0000221">
    <property type="term" value="C:vacuolar proton-transporting V-type ATPase, V1 domain"/>
    <property type="evidence" value="ECO:0007669"/>
    <property type="project" value="InterPro"/>
</dbReference>
<accession>R7QM29</accession>
<dbReference type="OrthoDB" id="10263554at2759"/>
<evidence type="ECO:0000256" key="4">
    <source>
        <dbReference type="ARBA" id="ARBA00023065"/>
    </source>
</evidence>
<dbReference type="Proteomes" id="UP000012073">
    <property type="component" value="Unassembled WGS sequence"/>
</dbReference>
<sequence length="471" mass="51462">MSPHPHPLAYIPQSALAEACKYLTKSDSLIRAGKLVVAVVDYATDRGNTATFSAFVSGLGPSLFAPFVNVLKHDREVSSWFIRALGKMLGHKDVGPFADNAGCMDALDEQKAKYVSAVTSTLAAITEHCMLAHNAEDTPDINAGQQLSPSITGELASASSALGYIPTVADITVTMPRGGQSNAGDEQLGRILAGLAAFLSTDNNRFVFCKVCAASPGGTRGTSVLAALLDKDVGLPVQVYYQTVFCLWLLTFMNTNEDTSVVDTVSQALEEAAVPRRLTNVLREVSAEKVVRISLATLRNILKMSVTLRKEMVGAGLVGALHSLCFRRWNDEDIREDLGVLAEALESELASMSNFDVYRAEVLSGALEWTPAHRDEMFWRENVEKLDRNQQEVLRCLVRVLHESGDETVLAVACNDLAQFIKFHPRGRVIAQSLGVKARLMELMVSGEGEVRRYALNCVQVLMIRWNRQES</sequence>
<dbReference type="AlphaFoldDB" id="R7QM29"/>
<dbReference type="Gene3D" id="1.25.10.10">
    <property type="entry name" value="Leucine-rich Repeat Variant"/>
    <property type="match status" value="1"/>
</dbReference>
<dbReference type="SUPFAM" id="SSF48371">
    <property type="entry name" value="ARM repeat"/>
    <property type="match status" value="1"/>
</dbReference>
<dbReference type="PhylomeDB" id="R7QM29"/>
<evidence type="ECO:0000256" key="1">
    <source>
        <dbReference type="ARBA" id="ARBA00008613"/>
    </source>
</evidence>
<evidence type="ECO:0000256" key="3">
    <source>
        <dbReference type="ARBA" id="ARBA00022781"/>
    </source>
</evidence>
<evidence type="ECO:0000313" key="6">
    <source>
        <dbReference type="EMBL" id="CDF39542.1"/>
    </source>
</evidence>
<proteinExistence type="inferred from homology"/>
<dbReference type="EMBL" id="HG002054">
    <property type="protein sequence ID" value="CDF39542.1"/>
    <property type="molecule type" value="Genomic_DNA"/>
</dbReference>
<dbReference type="InterPro" id="IPR016024">
    <property type="entry name" value="ARM-type_fold"/>
</dbReference>
<dbReference type="KEGG" id="ccp:CHC_T00006631001"/>
<gene>
    <name evidence="6" type="ORF">CHC_T00006631001</name>
</gene>
<organism evidence="6 7">
    <name type="scientific">Chondrus crispus</name>
    <name type="common">Carrageen Irish moss</name>
    <name type="synonym">Polymorpha crispa</name>
    <dbReference type="NCBI Taxonomy" id="2769"/>
    <lineage>
        <taxon>Eukaryota</taxon>
        <taxon>Rhodophyta</taxon>
        <taxon>Florideophyceae</taxon>
        <taxon>Rhodymeniophycidae</taxon>
        <taxon>Gigartinales</taxon>
        <taxon>Gigartinaceae</taxon>
        <taxon>Chondrus</taxon>
    </lineage>
</organism>
<protein>
    <recommendedName>
        <fullName evidence="5">ATPase V1 complex subunit H C-terminal domain-containing protein</fullName>
    </recommendedName>
</protein>